<evidence type="ECO:0000256" key="1">
    <source>
        <dbReference type="SAM" id="Coils"/>
    </source>
</evidence>
<dbReference type="OrthoDB" id="2289094at2759"/>
<evidence type="ECO:0000313" key="4">
    <source>
        <dbReference type="Proteomes" id="UP000078561"/>
    </source>
</evidence>
<sequence>MVSAASTLSTFTPLSSSPSVIPTSESLITNLDAGILVSKNFYFESKSGGTFQQRMDQFVEDQEKEARAQMDVLVADYQDMLERLQLAHDRKLNELKADRDRSKDKARQQYETLVEQHKRLQSDYDTLSQQHGAQRDQLEMRIKELQAKLNDNLMVANLVLHSDPQHSMASSSQDDQINDEADNDGEINNRKLVLVQQHKNELQLLYRQYQQSLDTKDRDLEAYAYRLESLKVAQQRELTSCQSEAKHRTRLLVCQMEGYKTTIQGYINTLDETQSHIATLEQQKEHDRYTIQKLTREKQMLEDRLSRLHPPE</sequence>
<protein>
    <submittedName>
        <fullName evidence="3">Uncharacterized protein</fullName>
    </submittedName>
</protein>
<feature type="coiled-coil region" evidence="1">
    <location>
        <begin position="74"/>
        <end position="155"/>
    </location>
</feature>
<organism evidence="3">
    <name type="scientific">Absidia glauca</name>
    <name type="common">Pin mould</name>
    <dbReference type="NCBI Taxonomy" id="4829"/>
    <lineage>
        <taxon>Eukaryota</taxon>
        <taxon>Fungi</taxon>
        <taxon>Fungi incertae sedis</taxon>
        <taxon>Mucoromycota</taxon>
        <taxon>Mucoromycotina</taxon>
        <taxon>Mucoromycetes</taxon>
        <taxon>Mucorales</taxon>
        <taxon>Cunninghamellaceae</taxon>
        <taxon>Absidia</taxon>
    </lineage>
</organism>
<keyword evidence="1" id="KW-0175">Coiled coil</keyword>
<feature type="coiled-coil region" evidence="1">
    <location>
        <begin position="263"/>
        <end position="297"/>
    </location>
</feature>
<feature type="region of interest" description="Disordered" evidence="2">
    <location>
        <begin position="164"/>
        <end position="184"/>
    </location>
</feature>
<evidence type="ECO:0000256" key="2">
    <source>
        <dbReference type="SAM" id="MobiDB-lite"/>
    </source>
</evidence>
<dbReference type="STRING" id="4829.A0A163TG06"/>
<gene>
    <name evidence="3" type="primary">ABSGL_10306.1 scaffold 11921</name>
</gene>
<accession>A0A163TG06</accession>
<dbReference type="AlphaFoldDB" id="A0A163TG06"/>
<dbReference type="Proteomes" id="UP000078561">
    <property type="component" value="Unassembled WGS sequence"/>
</dbReference>
<feature type="compositionally biased region" description="Polar residues" evidence="2">
    <location>
        <begin position="165"/>
        <end position="175"/>
    </location>
</feature>
<keyword evidence="4" id="KW-1185">Reference proteome</keyword>
<dbReference type="InParanoid" id="A0A163TG06"/>
<dbReference type="EMBL" id="LT554386">
    <property type="protein sequence ID" value="SAM04442.1"/>
    <property type="molecule type" value="Genomic_DNA"/>
</dbReference>
<evidence type="ECO:0000313" key="3">
    <source>
        <dbReference type="EMBL" id="SAM04442.1"/>
    </source>
</evidence>
<name>A0A163TG06_ABSGL</name>
<reference evidence="3" key="1">
    <citation type="submission" date="2016-04" db="EMBL/GenBank/DDBJ databases">
        <authorList>
            <person name="Evans L.H."/>
            <person name="Alamgir A."/>
            <person name="Owens N."/>
            <person name="Weber N.D."/>
            <person name="Virtaneva K."/>
            <person name="Barbian K."/>
            <person name="Babar A."/>
            <person name="Rosenke K."/>
        </authorList>
    </citation>
    <scope>NUCLEOTIDE SEQUENCE [LARGE SCALE GENOMIC DNA]</scope>
    <source>
        <strain evidence="3">CBS 101.48</strain>
    </source>
</reference>
<proteinExistence type="predicted"/>